<dbReference type="PANTHER" id="PTHR33939">
    <property type="entry name" value="PROTEIN CBG22215"/>
    <property type="match status" value="1"/>
</dbReference>
<dbReference type="GO" id="GO:0003676">
    <property type="term" value="F:nucleic acid binding"/>
    <property type="evidence" value="ECO:0007669"/>
    <property type="project" value="InterPro"/>
</dbReference>
<reference evidence="1" key="1">
    <citation type="submission" date="2022-11" db="EMBL/GenBank/DDBJ databases">
        <authorList>
            <person name="Morgan W.R."/>
            <person name="Tartar A."/>
        </authorList>
    </citation>
    <scope>NUCLEOTIDE SEQUENCE</scope>
    <source>
        <strain evidence="1">ARSEF 373</strain>
    </source>
</reference>
<accession>A0AAV2YN47</accession>
<dbReference type="PANTHER" id="PTHR33939:SF1">
    <property type="entry name" value="DUF4371 DOMAIN-CONTAINING PROTEIN"/>
    <property type="match status" value="1"/>
</dbReference>
<dbReference type="InterPro" id="IPR036397">
    <property type="entry name" value="RNaseH_sf"/>
</dbReference>
<evidence type="ECO:0000313" key="2">
    <source>
        <dbReference type="Proteomes" id="UP001146120"/>
    </source>
</evidence>
<evidence type="ECO:0008006" key="3">
    <source>
        <dbReference type="Google" id="ProtNLM"/>
    </source>
</evidence>
<protein>
    <recommendedName>
        <fullName evidence="3">Tc1-like transposase DDE domain-containing protein</fullName>
    </recommendedName>
</protein>
<dbReference type="AlphaFoldDB" id="A0AAV2YN47"/>
<reference evidence="1" key="2">
    <citation type="journal article" date="2023" name="Microbiol Resour">
        <title>Decontamination and Annotation of the Draft Genome Sequence of the Oomycete Lagenidium giganteum ARSEF 373.</title>
        <authorList>
            <person name="Morgan W.R."/>
            <person name="Tartar A."/>
        </authorList>
    </citation>
    <scope>NUCLEOTIDE SEQUENCE</scope>
    <source>
        <strain evidence="1">ARSEF 373</strain>
    </source>
</reference>
<keyword evidence="2" id="KW-1185">Reference proteome</keyword>
<gene>
    <name evidence="1" type="ORF">N0F65_000022</name>
</gene>
<evidence type="ECO:0000313" key="1">
    <source>
        <dbReference type="EMBL" id="DAZ94707.1"/>
    </source>
</evidence>
<comment type="caution">
    <text evidence="1">The sequence shown here is derived from an EMBL/GenBank/DDBJ whole genome shotgun (WGS) entry which is preliminary data.</text>
</comment>
<organism evidence="1 2">
    <name type="scientific">Lagenidium giganteum</name>
    <dbReference type="NCBI Taxonomy" id="4803"/>
    <lineage>
        <taxon>Eukaryota</taxon>
        <taxon>Sar</taxon>
        <taxon>Stramenopiles</taxon>
        <taxon>Oomycota</taxon>
        <taxon>Peronosporomycetes</taxon>
        <taxon>Pythiales</taxon>
        <taxon>Pythiaceae</taxon>
    </lineage>
</organism>
<sequence>MLSDQYKQRRILYMDERYVHHNYSRHQDFLYNPTDPVTVKAKHKGRRYCFIAAIAAHDPSVPESDGKELRLAHLMRNTIDIFEGGKKQKQAKDYHSMFNQEYFVSWMQNLMAVLRLRNWKNCVIVMDNARYHKVKCKSFPSKGARKEVLLQACTRFGIPASNAELKAEIWEKLSKYMD</sequence>
<name>A0AAV2YN47_9STRA</name>
<dbReference type="Proteomes" id="UP001146120">
    <property type="component" value="Unassembled WGS sequence"/>
</dbReference>
<proteinExistence type="predicted"/>
<dbReference type="Gene3D" id="3.30.420.10">
    <property type="entry name" value="Ribonuclease H-like superfamily/Ribonuclease H"/>
    <property type="match status" value="1"/>
</dbReference>
<dbReference type="EMBL" id="DAKRPA010000237">
    <property type="protein sequence ID" value="DAZ94707.1"/>
    <property type="molecule type" value="Genomic_DNA"/>
</dbReference>